<feature type="domain" description="Rho-GAP" evidence="1">
    <location>
        <begin position="34"/>
        <end position="225"/>
    </location>
</feature>
<evidence type="ECO:0000259" key="1">
    <source>
        <dbReference type="PROSITE" id="PS50238"/>
    </source>
</evidence>
<dbReference type="STRING" id="42157.A0A182E8P6"/>
<dbReference type="WBParaSite" id="nOo.2.0.1.t04402-RA">
    <property type="protein sequence ID" value="nOo.2.0.1.t04402-RA"/>
    <property type="gene ID" value="nOo.2.0.1.g04402"/>
</dbReference>
<name>A0A182E8P6_ONCOC</name>
<dbReference type="PANTHER" id="PTHR23179:SF27">
    <property type="entry name" value="RHO GTPASE ACTIVATING PROTEIN AT 71E, ISOFORM D"/>
    <property type="match status" value="1"/>
</dbReference>
<dbReference type="SUPFAM" id="SSF48350">
    <property type="entry name" value="GTPase activation domain, GAP"/>
    <property type="match status" value="1"/>
</dbReference>
<dbReference type="InterPro" id="IPR000198">
    <property type="entry name" value="RhoGAP_dom"/>
</dbReference>
<gene>
    <name evidence="2" type="ORF">NOO_LOCUS4402</name>
</gene>
<protein>
    <submittedName>
        <fullName evidence="4">Rho-GAP domain-containing protein</fullName>
    </submittedName>
</protein>
<reference evidence="2 3" key="2">
    <citation type="submission" date="2018-08" db="EMBL/GenBank/DDBJ databases">
        <authorList>
            <person name="Laetsch R D."/>
            <person name="Stevens L."/>
            <person name="Kumar S."/>
            <person name="Blaxter L. M."/>
        </authorList>
    </citation>
    <scope>NUCLEOTIDE SEQUENCE [LARGE SCALE GENOMIC DNA]</scope>
</reference>
<dbReference type="Gene3D" id="1.10.555.10">
    <property type="entry name" value="Rho GTPase activation protein"/>
    <property type="match status" value="1"/>
</dbReference>
<proteinExistence type="predicted"/>
<organism evidence="4">
    <name type="scientific">Onchocerca ochengi</name>
    <name type="common">Filarial nematode worm</name>
    <dbReference type="NCBI Taxonomy" id="42157"/>
    <lineage>
        <taxon>Eukaryota</taxon>
        <taxon>Metazoa</taxon>
        <taxon>Ecdysozoa</taxon>
        <taxon>Nematoda</taxon>
        <taxon>Chromadorea</taxon>
        <taxon>Rhabditida</taxon>
        <taxon>Spirurina</taxon>
        <taxon>Spiruromorpha</taxon>
        <taxon>Filarioidea</taxon>
        <taxon>Onchocercidae</taxon>
        <taxon>Onchocerca</taxon>
    </lineage>
</organism>
<accession>A0A182E8P6</accession>
<dbReference type="FunFam" id="1.10.555.10:FF:000032">
    <property type="entry name" value="Uncharacterized protein, isoform E"/>
    <property type="match status" value="1"/>
</dbReference>
<dbReference type="CDD" id="cd00159">
    <property type="entry name" value="RhoGAP"/>
    <property type="match status" value="1"/>
</dbReference>
<keyword evidence="3" id="KW-1185">Reference proteome</keyword>
<evidence type="ECO:0000313" key="3">
    <source>
        <dbReference type="Proteomes" id="UP000271087"/>
    </source>
</evidence>
<evidence type="ECO:0000313" key="4">
    <source>
        <dbReference type="WBParaSite" id="nOo.2.0.1.t04402-RA"/>
    </source>
</evidence>
<dbReference type="GO" id="GO:0007165">
    <property type="term" value="P:signal transduction"/>
    <property type="evidence" value="ECO:0007669"/>
    <property type="project" value="InterPro"/>
</dbReference>
<reference evidence="4" key="1">
    <citation type="submission" date="2016-06" db="UniProtKB">
        <authorList>
            <consortium name="WormBaseParasite"/>
        </authorList>
    </citation>
    <scope>IDENTIFICATION</scope>
</reference>
<dbReference type="InterPro" id="IPR008936">
    <property type="entry name" value="Rho_GTPase_activation_prot"/>
</dbReference>
<sequence length="427" mass="48025">MTATTLGYTIVICGSSDDPQHRYRGRIEKVKFGVPIEEAFVHDIPATLLVLLLKVHKDGPSKKDIWRAPGNQAQVRKLSHIMQHGRLVNIANFSVYTAASVIKKFLSKLPGGIFGLENEQKLFDLYNISSDLELQRQSFCRILSSLPIPSQHLLVLLFGTFYMISESADLFGSRMTTEALGISVAPSLFHSCIHDGQRVKIEDVMRFKIASEIISRIIENFGCVSLFPRENYEYYARITGRTLRFDENDSQLRFVAPANVFDWPVSSPTTYSIMAVRCAGGYSMGSVAAADRISSNCGRHSDHHQQQHLQNMIKNFSVWTANRTDCVRNRGETRKVNGNGDIRTLHHPTERHYFSLDTSMDNHELEPSLLTSTTSLQPQQRIDGYPYTAISDCRRAFFGTGSQHITVETIASDELISKNEKSVLSLS</sequence>
<dbReference type="GO" id="GO:0005096">
    <property type="term" value="F:GTPase activator activity"/>
    <property type="evidence" value="ECO:0007669"/>
    <property type="project" value="TreeGrafter"/>
</dbReference>
<dbReference type="AlphaFoldDB" id="A0A182E8P6"/>
<evidence type="ECO:0000313" key="2">
    <source>
        <dbReference type="EMBL" id="VDK72907.1"/>
    </source>
</evidence>
<dbReference type="EMBL" id="UYRW01000987">
    <property type="protein sequence ID" value="VDK72907.1"/>
    <property type="molecule type" value="Genomic_DNA"/>
</dbReference>
<dbReference type="SMART" id="SM00324">
    <property type="entry name" value="RhoGAP"/>
    <property type="match status" value="1"/>
</dbReference>
<dbReference type="PROSITE" id="PS50238">
    <property type="entry name" value="RHOGAP"/>
    <property type="match status" value="1"/>
</dbReference>
<dbReference type="PANTHER" id="PTHR23179">
    <property type="entry name" value="T-CELL ACTIVATION RHO GTPASE ACTIVATING PROTEIN-RELATED"/>
    <property type="match status" value="1"/>
</dbReference>
<dbReference type="Proteomes" id="UP000271087">
    <property type="component" value="Unassembled WGS sequence"/>
</dbReference>
<dbReference type="Pfam" id="PF00620">
    <property type="entry name" value="RhoGAP"/>
    <property type="match status" value="1"/>
</dbReference>
<dbReference type="OrthoDB" id="9994905at2759"/>